<gene>
    <name evidence="1" type="ORF">BDFB_014696</name>
</gene>
<evidence type="ECO:0000313" key="1">
    <source>
        <dbReference type="EMBL" id="RZC32489.1"/>
    </source>
</evidence>
<comment type="caution">
    <text evidence="1">The sequence shown here is derived from an EMBL/GenBank/DDBJ whole genome shotgun (WGS) entry which is preliminary data.</text>
</comment>
<name>A0A482VIX5_ASBVE</name>
<proteinExistence type="predicted"/>
<dbReference type="AlphaFoldDB" id="A0A482VIX5"/>
<protein>
    <submittedName>
        <fullName evidence="1">Uncharacterized protein</fullName>
    </submittedName>
</protein>
<evidence type="ECO:0000313" key="2">
    <source>
        <dbReference type="Proteomes" id="UP000292052"/>
    </source>
</evidence>
<dbReference type="EMBL" id="QDEB01096750">
    <property type="protein sequence ID" value="RZC32489.1"/>
    <property type="molecule type" value="Genomic_DNA"/>
</dbReference>
<accession>A0A482VIX5</accession>
<sequence length="30" mass="3040">MSAPQVHPRRSIATVALALVAVGRAPEGLA</sequence>
<organism evidence="1 2">
    <name type="scientific">Asbolus verrucosus</name>
    <name type="common">Desert ironclad beetle</name>
    <dbReference type="NCBI Taxonomy" id="1661398"/>
    <lineage>
        <taxon>Eukaryota</taxon>
        <taxon>Metazoa</taxon>
        <taxon>Ecdysozoa</taxon>
        <taxon>Arthropoda</taxon>
        <taxon>Hexapoda</taxon>
        <taxon>Insecta</taxon>
        <taxon>Pterygota</taxon>
        <taxon>Neoptera</taxon>
        <taxon>Endopterygota</taxon>
        <taxon>Coleoptera</taxon>
        <taxon>Polyphaga</taxon>
        <taxon>Cucujiformia</taxon>
        <taxon>Tenebrionidae</taxon>
        <taxon>Pimeliinae</taxon>
        <taxon>Asbolus</taxon>
    </lineage>
</organism>
<dbReference type="Proteomes" id="UP000292052">
    <property type="component" value="Unassembled WGS sequence"/>
</dbReference>
<keyword evidence="2" id="KW-1185">Reference proteome</keyword>
<reference evidence="1 2" key="1">
    <citation type="submission" date="2017-03" db="EMBL/GenBank/DDBJ databases">
        <title>Genome of the blue death feigning beetle - Asbolus verrucosus.</title>
        <authorList>
            <person name="Rider S.D."/>
        </authorList>
    </citation>
    <scope>NUCLEOTIDE SEQUENCE [LARGE SCALE GENOMIC DNA]</scope>
    <source>
        <strain evidence="1">Butters</strain>
        <tissue evidence="1">Head and leg muscle</tissue>
    </source>
</reference>